<reference evidence="7 8" key="1">
    <citation type="journal article" date="2020" name="Nat. Commun.">
        <title>The structures of two archaeal type IV pili illuminate evolutionary relationships.</title>
        <authorList>
            <person name="Wang F."/>
            <person name="Baquero D.P."/>
            <person name="Su Z."/>
            <person name="Beltran L.C."/>
            <person name="Prangishvili D."/>
            <person name="Krupovic M."/>
            <person name="Egelman E.H."/>
        </authorList>
    </citation>
    <scope>NUCLEOTIDE SEQUENCE [LARGE SCALE GENOMIC DNA]</scope>
    <source>
        <strain evidence="7 8">2GA</strain>
    </source>
</reference>
<keyword evidence="3 6" id="KW-0812">Transmembrane</keyword>
<keyword evidence="5 6" id="KW-0472">Membrane</keyword>
<accession>A0A7L4P8J8</accession>
<feature type="transmembrane region" description="Helical" evidence="6">
    <location>
        <begin position="294"/>
        <end position="312"/>
    </location>
</feature>
<feature type="transmembrane region" description="Helical" evidence="6">
    <location>
        <begin position="254"/>
        <end position="282"/>
    </location>
</feature>
<dbReference type="PANTHER" id="PTHR11706">
    <property type="entry name" value="SOLUTE CARRIER PROTEIN FAMILY 11 MEMBER"/>
    <property type="match status" value="1"/>
</dbReference>
<proteinExistence type="predicted"/>
<feature type="transmembrane region" description="Helical" evidence="6">
    <location>
        <begin position="212"/>
        <end position="234"/>
    </location>
</feature>
<dbReference type="NCBIfam" id="NF037982">
    <property type="entry name" value="Nramp_1"/>
    <property type="match status" value="1"/>
</dbReference>
<name>A0A7L4P8J8_9CREN</name>
<dbReference type="InterPro" id="IPR001046">
    <property type="entry name" value="NRAMP_fam"/>
</dbReference>
<dbReference type="AlphaFoldDB" id="A0A7L4P8J8"/>
<feature type="transmembrane region" description="Helical" evidence="6">
    <location>
        <begin position="37"/>
        <end position="57"/>
    </location>
</feature>
<dbReference type="GO" id="GO:0015086">
    <property type="term" value="F:cadmium ion transmembrane transporter activity"/>
    <property type="evidence" value="ECO:0007669"/>
    <property type="project" value="TreeGrafter"/>
</dbReference>
<feature type="transmembrane region" description="Helical" evidence="6">
    <location>
        <begin position="133"/>
        <end position="155"/>
    </location>
</feature>
<protein>
    <submittedName>
        <fullName evidence="7">Nramp family divalent metal transporter</fullName>
    </submittedName>
</protein>
<evidence type="ECO:0000256" key="3">
    <source>
        <dbReference type="ARBA" id="ARBA00022692"/>
    </source>
</evidence>
<feature type="transmembrane region" description="Helical" evidence="6">
    <location>
        <begin position="351"/>
        <end position="370"/>
    </location>
</feature>
<dbReference type="GO" id="GO:0005886">
    <property type="term" value="C:plasma membrane"/>
    <property type="evidence" value="ECO:0007669"/>
    <property type="project" value="TreeGrafter"/>
</dbReference>
<feature type="transmembrane region" description="Helical" evidence="6">
    <location>
        <begin position="107"/>
        <end position="126"/>
    </location>
</feature>
<gene>
    <name evidence="7" type="ORF">HC235_03260</name>
</gene>
<evidence type="ECO:0000256" key="2">
    <source>
        <dbReference type="ARBA" id="ARBA00022448"/>
    </source>
</evidence>
<keyword evidence="4 6" id="KW-1133">Transmembrane helix</keyword>
<keyword evidence="2" id="KW-0813">Transport</keyword>
<dbReference type="GO" id="GO:0034755">
    <property type="term" value="P:iron ion transmembrane transport"/>
    <property type="evidence" value="ECO:0007669"/>
    <property type="project" value="TreeGrafter"/>
</dbReference>
<organism evidence="7 8">
    <name type="scientific">Pyrobaculum arsenaticum</name>
    <dbReference type="NCBI Taxonomy" id="121277"/>
    <lineage>
        <taxon>Archaea</taxon>
        <taxon>Thermoproteota</taxon>
        <taxon>Thermoprotei</taxon>
        <taxon>Thermoproteales</taxon>
        <taxon>Thermoproteaceae</taxon>
        <taxon>Pyrobaculum</taxon>
    </lineage>
</organism>
<comment type="subcellular location">
    <subcellularLocation>
        <location evidence="1">Membrane</location>
        <topology evidence="1">Multi-pass membrane protein</topology>
    </subcellularLocation>
</comment>
<comment type="caution">
    <text evidence="7">The sequence shown here is derived from an EMBL/GenBank/DDBJ whole genome shotgun (WGS) entry which is preliminary data.</text>
</comment>
<keyword evidence="8" id="KW-1185">Reference proteome</keyword>
<dbReference type="GO" id="GO:0005384">
    <property type="term" value="F:manganese ion transmembrane transporter activity"/>
    <property type="evidence" value="ECO:0007669"/>
    <property type="project" value="TreeGrafter"/>
</dbReference>
<evidence type="ECO:0000256" key="5">
    <source>
        <dbReference type="ARBA" id="ARBA00023136"/>
    </source>
</evidence>
<evidence type="ECO:0000313" key="7">
    <source>
        <dbReference type="EMBL" id="NYR14993.1"/>
    </source>
</evidence>
<sequence length="371" mass="38735">MRLIGPATVVSVAYLDPGNFGANIASGAKFGLGLLWVVWLSGALAVMYQYISGVLGLESGRGLLDHVWARLRPLRPAYAAALLVVALSTDLAEFVGLIVAFELLLGVPVYLAAALGSLDVVLLLLLGDRGRAYFSAIGLLASVVGVSFLLELIMVKPDLASVLYHSLVPTLDGGQALYAASILGATVMPHAVLLHSHIVGGLDRRSHRLQTLYNLGLASAVNASMQVMAAYALYGRDVDISTVPKVLEPLYGPLAGLAFSIALLSSGLASSAVSVQAGALVLERIFGRPVARGSARLAFRLVNIIPTAAMLATGVDPLAVLVYSQVVLSMALPAVLIPLVAYSKPYISRKLVAVAYAATAFVILIDVVTVL</sequence>
<evidence type="ECO:0000256" key="1">
    <source>
        <dbReference type="ARBA" id="ARBA00004141"/>
    </source>
</evidence>
<dbReference type="RefSeq" id="WP_011899945.1">
    <property type="nucleotide sequence ID" value="NZ_JAAVJF010000001.1"/>
</dbReference>
<feature type="transmembrane region" description="Helical" evidence="6">
    <location>
        <begin position="318"/>
        <end position="339"/>
    </location>
</feature>
<dbReference type="GeneID" id="5055684"/>
<evidence type="ECO:0000256" key="6">
    <source>
        <dbReference type="SAM" id="Phobius"/>
    </source>
</evidence>
<evidence type="ECO:0000313" key="8">
    <source>
        <dbReference type="Proteomes" id="UP000554766"/>
    </source>
</evidence>
<feature type="transmembrane region" description="Helical" evidence="6">
    <location>
        <begin position="78"/>
        <end position="101"/>
    </location>
</feature>
<dbReference type="OMA" id="STYLVWT"/>
<dbReference type="Proteomes" id="UP000554766">
    <property type="component" value="Unassembled WGS sequence"/>
</dbReference>
<feature type="transmembrane region" description="Helical" evidence="6">
    <location>
        <begin position="175"/>
        <end position="200"/>
    </location>
</feature>
<dbReference type="Pfam" id="PF01566">
    <property type="entry name" value="Nramp"/>
    <property type="match status" value="1"/>
</dbReference>
<dbReference type="EMBL" id="JAAVJF010000001">
    <property type="protein sequence ID" value="NYR14993.1"/>
    <property type="molecule type" value="Genomic_DNA"/>
</dbReference>
<dbReference type="PRINTS" id="PR00447">
    <property type="entry name" value="NATRESASSCMP"/>
</dbReference>
<dbReference type="PANTHER" id="PTHR11706:SF33">
    <property type="entry name" value="NATURAL RESISTANCE-ASSOCIATED MACROPHAGE PROTEIN 2"/>
    <property type="match status" value="1"/>
</dbReference>
<evidence type="ECO:0000256" key="4">
    <source>
        <dbReference type="ARBA" id="ARBA00022989"/>
    </source>
</evidence>